<protein>
    <submittedName>
        <fullName evidence="1">Helix-turn-helix domain-containing protein</fullName>
    </submittedName>
</protein>
<gene>
    <name evidence="1" type="ORF">ACFYY5_28980</name>
</gene>
<reference evidence="1 2" key="1">
    <citation type="submission" date="2024-10" db="EMBL/GenBank/DDBJ databases">
        <title>The Natural Products Discovery Center: Release of the First 8490 Sequenced Strains for Exploring Actinobacteria Biosynthetic Diversity.</title>
        <authorList>
            <person name="Kalkreuter E."/>
            <person name="Kautsar S.A."/>
            <person name="Yang D."/>
            <person name="Bader C.D."/>
            <person name="Teijaro C.N."/>
            <person name="Fluegel L."/>
            <person name="Davis C.M."/>
            <person name="Simpson J.R."/>
            <person name="Lauterbach L."/>
            <person name="Steele A.D."/>
            <person name="Gui C."/>
            <person name="Meng S."/>
            <person name="Li G."/>
            <person name="Viehrig K."/>
            <person name="Ye F."/>
            <person name="Su P."/>
            <person name="Kiefer A.F."/>
            <person name="Nichols A."/>
            <person name="Cepeda A.J."/>
            <person name="Yan W."/>
            <person name="Fan B."/>
            <person name="Jiang Y."/>
            <person name="Adhikari A."/>
            <person name="Zheng C.-J."/>
            <person name="Schuster L."/>
            <person name="Cowan T.M."/>
            <person name="Smanski M.J."/>
            <person name="Chevrette M.G."/>
            <person name="De Carvalho L.P.S."/>
            <person name="Shen B."/>
        </authorList>
    </citation>
    <scope>NUCLEOTIDE SEQUENCE [LARGE SCALE GENOMIC DNA]</scope>
    <source>
        <strain evidence="1 2">NPDC001867</strain>
    </source>
</reference>
<evidence type="ECO:0000313" key="2">
    <source>
        <dbReference type="Proteomes" id="UP001602089"/>
    </source>
</evidence>
<comment type="caution">
    <text evidence="1">The sequence shown here is derived from an EMBL/GenBank/DDBJ whole genome shotgun (WGS) entry which is preliminary data.</text>
</comment>
<accession>A0ABW6TPL2</accession>
<keyword evidence="2" id="KW-1185">Reference proteome</keyword>
<dbReference type="RefSeq" id="WP_387131848.1">
    <property type="nucleotide sequence ID" value="NZ_JBIATK010000012.1"/>
</dbReference>
<sequence>MNSQAKFLIRNGYVDAAPATERVAALKQHGITYRHIAGLLGITEVRMQKLAHGRNKYIPGELLTRIEALDPTEILADMRPYVDDVLLDRIAAGQRVQIRRGEKNAYARALHTQYGWEPQRISTTMRMSHATTRQALSEVAA</sequence>
<dbReference type="Proteomes" id="UP001602089">
    <property type="component" value="Unassembled WGS sequence"/>
</dbReference>
<organism evidence="1 2">
    <name type="scientific">Nocardia elegans</name>
    <dbReference type="NCBI Taxonomy" id="300029"/>
    <lineage>
        <taxon>Bacteria</taxon>
        <taxon>Bacillati</taxon>
        <taxon>Actinomycetota</taxon>
        <taxon>Actinomycetes</taxon>
        <taxon>Mycobacteriales</taxon>
        <taxon>Nocardiaceae</taxon>
        <taxon>Nocardia</taxon>
    </lineage>
</organism>
<evidence type="ECO:0000313" key="1">
    <source>
        <dbReference type="EMBL" id="MFF4026890.1"/>
    </source>
</evidence>
<proteinExistence type="predicted"/>
<name>A0ABW6TPL2_9NOCA</name>
<dbReference type="EMBL" id="JBIATK010000012">
    <property type="protein sequence ID" value="MFF4026890.1"/>
    <property type="molecule type" value="Genomic_DNA"/>
</dbReference>